<dbReference type="AlphaFoldDB" id="A0A2W5V941"/>
<keyword evidence="1" id="KW-0812">Transmembrane</keyword>
<feature type="transmembrane region" description="Helical" evidence="1">
    <location>
        <begin position="54"/>
        <end position="74"/>
    </location>
</feature>
<keyword evidence="1" id="KW-0472">Membrane</keyword>
<dbReference type="EMBL" id="QFQP01000036">
    <property type="protein sequence ID" value="PZR06691.1"/>
    <property type="molecule type" value="Genomic_DNA"/>
</dbReference>
<feature type="transmembrane region" description="Helical" evidence="1">
    <location>
        <begin position="182"/>
        <end position="204"/>
    </location>
</feature>
<gene>
    <name evidence="2" type="ORF">DI536_29700</name>
</gene>
<accession>A0A2W5V941</accession>
<feature type="transmembrane region" description="Helical" evidence="1">
    <location>
        <begin position="12"/>
        <end position="34"/>
    </location>
</feature>
<feature type="transmembrane region" description="Helical" evidence="1">
    <location>
        <begin position="143"/>
        <end position="162"/>
    </location>
</feature>
<evidence type="ECO:0000313" key="3">
    <source>
        <dbReference type="Proteomes" id="UP000249061"/>
    </source>
</evidence>
<keyword evidence="1" id="KW-1133">Transmembrane helix</keyword>
<reference evidence="2 3" key="1">
    <citation type="submission" date="2017-08" db="EMBL/GenBank/DDBJ databases">
        <title>Infants hospitalized years apart are colonized by the same room-sourced microbial strains.</title>
        <authorList>
            <person name="Brooks B."/>
            <person name="Olm M.R."/>
            <person name="Firek B.A."/>
            <person name="Baker R."/>
            <person name="Thomas B.C."/>
            <person name="Morowitz M.J."/>
            <person name="Banfield J.F."/>
        </authorList>
    </citation>
    <scope>NUCLEOTIDE SEQUENCE [LARGE SCALE GENOMIC DNA]</scope>
    <source>
        <strain evidence="2">S2_003_000_R2_14</strain>
    </source>
</reference>
<protein>
    <submittedName>
        <fullName evidence="2">Uncharacterized protein</fullName>
    </submittedName>
</protein>
<feature type="transmembrane region" description="Helical" evidence="1">
    <location>
        <begin position="112"/>
        <end position="136"/>
    </location>
</feature>
<organism evidence="2 3">
    <name type="scientific">Archangium gephyra</name>
    <dbReference type="NCBI Taxonomy" id="48"/>
    <lineage>
        <taxon>Bacteria</taxon>
        <taxon>Pseudomonadati</taxon>
        <taxon>Myxococcota</taxon>
        <taxon>Myxococcia</taxon>
        <taxon>Myxococcales</taxon>
        <taxon>Cystobacterineae</taxon>
        <taxon>Archangiaceae</taxon>
        <taxon>Archangium</taxon>
    </lineage>
</organism>
<feature type="transmembrane region" description="Helical" evidence="1">
    <location>
        <begin position="270"/>
        <end position="289"/>
    </location>
</feature>
<evidence type="ECO:0000313" key="2">
    <source>
        <dbReference type="EMBL" id="PZR06691.1"/>
    </source>
</evidence>
<proteinExistence type="predicted"/>
<evidence type="ECO:0000256" key="1">
    <source>
        <dbReference type="SAM" id="Phobius"/>
    </source>
</evidence>
<feature type="transmembrane region" description="Helical" evidence="1">
    <location>
        <begin position="81"/>
        <end position="100"/>
    </location>
</feature>
<comment type="caution">
    <text evidence="2">The sequence shown here is derived from an EMBL/GenBank/DDBJ whole genome shotgun (WGS) entry which is preliminary data.</text>
</comment>
<feature type="transmembrane region" description="Helical" evidence="1">
    <location>
        <begin position="243"/>
        <end position="264"/>
    </location>
</feature>
<dbReference type="Proteomes" id="UP000249061">
    <property type="component" value="Unassembled WGS sequence"/>
</dbReference>
<sequence length="296" mass="30908">MTVMRITDAVRARAAFTIFFVAAVANAVTYVLQLLLTRVAKVAFGNLGELAMQLLWLGVAAVFVAAMVQLANAVDDVSLPWIAVVFGVINALVDVGYAALMLTGNFGVLGPFGSALMGLAMLLSIAERALTLWILIRLAAPRFSWLLPLAATMVLLSVARSAFSTAVSLQLVDGMKLYESGIYSLVTTSVGVFNVAALLLVTWLTRVAINESPDGVIPAMPPTEHGLHAPQVADEPASAGSDFAIGAVILGIGVAVTTISVSTASNGGRYIVATGAIAVGLGRIIRGFIRLGRRQQ</sequence>
<name>A0A2W5V941_9BACT</name>